<reference evidence="2" key="1">
    <citation type="journal article" date="2016" name="Nat. Genet.">
        <title>A high-quality carrot genome assembly provides new insights into carotenoid accumulation and asterid genome evolution.</title>
        <authorList>
            <person name="Iorizzo M."/>
            <person name="Ellison S."/>
            <person name="Senalik D."/>
            <person name="Zeng P."/>
            <person name="Satapoomin P."/>
            <person name="Huang J."/>
            <person name="Bowman M."/>
            <person name="Iovene M."/>
            <person name="Sanseverino W."/>
            <person name="Cavagnaro P."/>
            <person name="Yildiz M."/>
            <person name="Macko-Podgorni A."/>
            <person name="Moranska E."/>
            <person name="Grzebelus E."/>
            <person name="Grzebelus D."/>
            <person name="Ashrafi H."/>
            <person name="Zheng Z."/>
            <person name="Cheng S."/>
            <person name="Spooner D."/>
            <person name="Van Deynze A."/>
            <person name="Simon P."/>
        </authorList>
    </citation>
    <scope>NUCLEOTIDE SEQUENCE</scope>
    <source>
        <tissue evidence="2">Leaf</tissue>
    </source>
</reference>
<dbReference type="SMART" id="SM00256">
    <property type="entry name" value="FBOX"/>
    <property type="match status" value="1"/>
</dbReference>
<dbReference type="EMBL" id="CP093343">
    <property type="protein sequence ID" value="WOG83050.1"/>
    <property type="molecule type" value="Genomic_DNA"/>
</dbReference>
<dbReference type="AlphaFoldDB" id="A0AAF0W809"/>
<dbReference type="PANTHER" id="PTHR32212:SF461">
    <property type="entry name" value="F-BOX DOMAIN-CONTAINING PROTEIN"/>
    <property type="match status" value="1"/>
</dbReference>
<dbReference type="PROSITE" id="PS50181">
    <property type="entry name" value="FBOX"/>
    <property type="match status" value="1"/>
</dbReference>
<proteinExistence type="predicted"/>
<organism evidence="2 3">
    <name type="scientific">Daucus carota subsp. sativus</name>
    <name type="common">Carrot</name>
    <dbReference type="NCBI Taxonomy" id="79200"/>
    <lineage>
        <taxon>Eukaryota</taxon>
        <taxon>Viridiplantae</taxon>
        <taxon>Streptophyta</taxon>
        <taxon>Embryophyta</taxon>
        <taxon>Tracheophyta</taxon>
        <taxon>Spermatophyta</taxon>
        <taxon>Magnoliopsida</taxon>
        <taxon>eudicotyledons</taxon>
        <taxon>Gunneridae</taxon>
        <taxon>Pentapetalae</taxon>
        <taxon>asterids</taxon>
        <taxon>campanulids</taxon>
        <taxon>Apiales</taxon>
        <taxon>Apiaceae</taxon>
        <taxon>Apioideae</taxon>
        <taxon>Scandiceae</taxon>
        <taxon>Daucinae</taxon>
        <taxon>Daucus</taxon>
        <taxon>Daucus sect. Daucus</taxon>
    </lineage>
</organism>
<evidence type="ECO:0000259" key="1">
    <source>
        <dbReference type="PROSITE" id="PS50181"/>
    </source>
</evidence>
<dbReference type="Proteomes" id="UP000077755">
    <property type="component" value="Chromosome 1"/>
</dbReference>
<reference evidence="2" key="2">
    <citation type="submission" date="2022-03" db="EMBL/GenBank/DDBJ databases">
        <title>Draft title - Genomic analysis of global carrot germplasm unveils the trajectory of domestication and the origin of high carotenoid orange carrot.</title>
        <authorList>
            <person name="Iorizzo M."/>
            <person name="Ellison S."/>
            <person name="Senalik D."/>
            <person name="Macko-Podgorni A."/>
            <person name="Grzebelus D."/>
            <person name="Bostan H."/>
            <person name="Rolling W."/>
            <person name="Curaba J."/>
            <person name="Simon P."/>
        </authorList>
    </citation>
    <scope>NUCLEOTIDE SEQUENCE</scope>
    <source>
        <tissue evidence="2">Leaf</tissue>
    </source>
</reference>
<keyword evidence="3" id="KW-1185">Reference proteome</keyword>
<dbReference type="Gene3D" id="3.80.10.10">
    <property type="entry name" value="Ribonuclease Inhibitor"/>
    <property type="match status" value="1"/>
</dbReference>
<dbReference type="CDD" id="cd22160">
    <property type="entry name" value="F-box_AtFBL13-like"/>
    <property type="match status" value="1"/>
</dbReference>
<protein>
    <recommendedName>
        <fullName evidence="1">F-box domain-containing protein</fullName>
    </recommendedName>
</protein>
<dbReference type="Gene3D" id="1.20.1280.50">
    <property type="match status" value="1"/>
</dbReference>
<name>A0AAF0W809_DAUCS</name>
<evidence type="ECO:0000313" key="2">
    <source>
        <dbReference type="EMBL" id="WOG83050.1"/>
    </source>
</evidence>
<dbReference type="PANTHER" id="PTHR32212">
    <property type="entry name" value="CYCLIN-LIKE F-BOX"/>
    <property type="match status" value="1"/>
</dbReference>
<gene>
    <name evidence="2" type="ORF">DCAR_0102224</name>
</gene>
<dbReference type="SUPFAM" id="SSF81383">
    <property type="entry name" value="F-box domain"/>
    <property type="match status" value="1"/>
</dbReference>
<accession>A0AAF0W809</accession>
<sequence>MSIDVQSKKKLKFTDEDRISALPDDLIHQILKSVDTKEAVQTSILSKRWKFVWTTLPFLKFKWAHPRFQDTSVNKSNAKFTRHVLNYRNHNSSISCLELKYLTPGLLDRFIKYAIAHHVECLDVHLRHKHKPYMLGSFSSGSIKKLKVRMSFEDIVPESDCWDLPALTSLHLCRLFLFFENQNLPERCITCLPALRDLCLEDWDLRESSLSFNWPGLTSFCLIKCILPTKVWNFPGLKSLELLDVTFPKNMREIFTALVSLKDLILSFDEALSSISDFLGRSPPPFCNLKYVKLPHGSEEAIISNNLRSYLLGASPTASIVTTFSQLMLKYLLGTGMYLLTCRNWDLM</sequence>
<dbReference type="InterPro" id="IPR032675">
    <property type="entry name" value="LRR_dom_sf"/>
</dbReference>
<dbReference type="InterPro" id="IPR053781">
    <property type="entry name" value="F-box_AtFBL13-like"/>
</dbReference>
<feature type="domain" description="F-box" evidence="1">
    <location>
        <begin position="16"/>
        <end position="50"/>
    </location>
</feature>
<dbReference type="InterPro" id="IPR036047">
    <property type="entry name" value="F-box-like_dom_sf"/>
</dbReference>
<dbReference type="SUPFAM" id="SSF52058">
    <property type="entry name" value="L domain-like"/>
    <property type="match status" value="1"/>
</dbReference>
<dbReference type="InterPro" id="IPR001810">
    <property type="entry name" value="F-box_dom"/>
</dbReference>
<evidence type="ECO:0000313" key="3">
    <source>
        <dbReference type="Proteomes" id="UP000077755"/>
    </source>
</evidence>
<dbReference type="Pfam" id="PF00646">
    <property type="entry name" value="F-box"/>
    <property type="match status" value="1"/>
</dbReference>